<dbReference type="STRING" id="6832.A0A553NE79"/>
<dbReference type="AlphaFoldDB" id="A0A553NE79"/>
<comment type="subunit">
    <text evidence="8">Component of the translation initiation factor 2B (eIF2B) complex which is a heterodecamer of two sets of five different subunits: alpha, beta, gamma, delta and epsilon. Subunits alpha, beta and delta comprise a regulatory subcomplex and subunits epsilon and gamma comprise a catalytic subcomplex. Within the complex, the hexameric regulatory complex resides at the center, with the two heterodimeric catalytic subcomplexes bound on opposite sides.</text>
</comment>
<evidence type="ECO:0000256" key="8">
    <source>
        <dbReference type="ARBA" id="ARBA00046432"/>
    </source>
</evidence>
<reference evidence="11 12" key="1">
    <citation type="journal article" date="2018" name="Nat. Ecol. Evol.">
        <title>Genomic signatures of mitonuclear coevolution across populations of Tigriopus californicus.</title>
        <authorList>
            <person name="Barreto F.S."/>
            <person name="Watson E.T."/>
            <person name="Lima T.G."/>
            <person name="Willett C.S."/>
            <person name="Edmands S."/>
            <person name="Li W."/>
            <person name="Burton R.S."/>
        </authorList>
    </citation>
    <scope>NUCLEOTIDE SEQUENCE [LARGE SCALE GENOMIC DNA]</scope>
    <source>
        <strain evidence="11 12">San Diego</strain>
    </source>
</reference>
<name>A0A553NE79_TIGCA</name>
<keyword evidence="5" id="KW-0648">Protein biosynthesis</keyword>
<dbReference type="OMA" id="SHSCAVA"/>
<dbReference type="EMBL" id="VCGU01000458">
    <property type="protein sequence ID" value="TRY63753.1"/>
    <property type="molecule type" value="Genomic_DNA"/>
</dbReference>
<evidence type="ECO:0000256" key="1">
    <source>
        <dbReference type="ARBA" id="ARBA00004514"/>
    </source>
</evidence>
<keyword evidence="12" id="KW-1185">Reference proteome</keyword>
<dbReference type="GO" id="GO:0005851">
    <property type="term" value="C:eukaryotic translation initiation factor 2B complex"/>
    <property type="evidence" value="ECO:0007669"/>
    <property type="project" value="TreeGrafter"/>
</dbReference>
<keyword evidence="3" id="KW-0963">Cytoplasm</keyword>
<evidence type="ECO:0000256" key="6">
    <source>
        <dbReference type="ARBA" id="ARBA00044122"/>
    </source>
</evidence>
<comment type="subcellular location">
    <subcellularLocation>
        <location evidence="1">Cytoplasm</location>
        <location evidence="1">Cytosol</location>
    </subcellularLocation>
</comment>
<dbReference type="GO" id="GO:0005829">
    <property type="term" value="C:cytosol"/>
    <property type="evidence" value="ECO:0007669"/>
    <property type="project" value="UniProtKB-SubCell"/>
</dbReference>
<evidence type="ECO:0000256" key="3">
    <source>
        <dbReference type="ARBA" id="ARBA00022490"/>
    </source>
</evidence>
<evidence type="ECO:0000256" key="10">
    <source>
        <dbReference type="SAM" id="MobiDB-lite"/>
    </source>
</evidence>
<gene>
    <name evidence="11" type="ORF">TCAL_03634</name>
</gene>
<protein>
    <recommendedName>
        <fullName evidence="6">Translation initiation factor eIF2B subunit beta</fullName>
    </recommendedName>
    <alternativeName>
        <fullName evidence="7">eIF2B GDP-GTP exchange factor subunit beta</fullName>
    </alternativeName>
</protein>
<dbReference type="InterPro" id="IPR051855">
    <property type="entry name" value="eIF2B_beta_subunit"/>
</dbReference>
<evidence type="ECO:0000256" key="7">
    <source>
        <dbReference type="ARBA" id="ARBA00044228"/>
    </source>
</evidence>
<dbReference type="PANTHER" id="PTHR45859">
    <property type="entry name" value="TRANSLATION INITIATION FACTOR EIF-2B SUBUNIT BETA"/>
    <property type="match status" value="1"/>
</dbReference>
<accession>A0A553NE79</accession>
<comment type="similarity">
    <text evidence="2 9">Belongs to the eIF-2B alpha/beta/delta subunits family.</text>
</comment>
<dbReference type="Pfam" id="PF01008">
    <property type="entry name" value="IF-2B"/>
    <property type="match status" value="1"/>
</dbReference>
<feature type="region of interest" description="Disordered" evidence="10">
    <location>
        <begin position="1"/>
        <end position="21"/>
    </location>
</feature>
<evidence type="ECO:0000256" key="5">
    <source>
        <dbReference type="ARBA" id="ARBA00022917"/>
    </source>
</evidence>
<evidence type="ECO:0000313" key="12">
    <source>
        <dbReference type="Proteomes" id="UP000318571"/>
    </source>
</evidence>
<dbReference type="GO" id="GO:0005085">
    <property type="term" value="F:guanyl-nucleotide exchange factor activity"/>
    <property type="evidence" value="ECO:0007669"/>
    <property type="project" value="TreeGrafter"/>
</dbReference>
<dbReference type="SUPFAM" id="SSF100950">
    <property type="entry name" value="NagB/RpiA/CoA transferase-like"/>
    <property type="match status" value="1"/>
</dbReference>
<dbReference type="InterPro" id="IPR042529">
    <property type="entry name" value="IF_2B-like_C"/>
</dbReference>
<organism evidence="11 12">
    <name type="scientific">Tigriopus californicus</name>
    <name type="common">Marine copepod</name>
    <dbReference type="NCBI Taxonomy" id="6832"/>
    <lineage>
        <taxon>Eukaryota</taxon>
        <taxon>Metazoa</taxon>
        <taxon>Ecdysozoa</taxon>
        <taxon>Arthropoda</taxon>
        <taxon>Crustacea</taxon>
        <taxon>Multicrustacea</taxon>
        <taxon>Hexanauplia</taxon>
        <taxon>Copepoda</taxon>
        <taxon>Harpacticoida</taxon>
        <taxon>Harpacticidae</taxon>
        <taxon>Tigriopus</taxon>
    </lineage>
</organism>
<evidence type="ECO:0000256" key="4">
    <source>
        <dbReference type="ARBA" id="ARBA00022540"/>
    </source>
</evidence>
<dbReference type="OrthoDB" id="269919at2759"/>
<evidence type="ECO:0000313" key="11">
    <source>
        <dbReference type="EMBL" id="TRY63753.1"/>
    </source>
</evidence>
<sequence length="388" mass="42272">MGMTETHSTADTHVHSPTDPVEPAVSQFLSELSTSGHLNGGGQFADSHTTALATVNLLKRLIGQSKWHTAQELMGVIRASGARLTATLESQVMVANLFRRTLKLVREEYASALKGRQAEDDPQESLHKMVEMAGQHEGLADFGQPVPDLKTKVIESVDELLMEMEAASEEIANQSLEHIHANEIILTVGRSRTVELFLKQAAQDRQFHVIVAECAPFYQGQAMAASLAQAPARIKTTVITDTAVFAMMSRVNKVIIGTHVILANGGLKALSGSYTVALAAQHFSVPMYVCASIAKLTPGFCTANDQETFNEFASPEATLRHLDGGILSRVRTVTPIYEYVPPDLVTLFVSNVSAYAPSYVYRLLSELYHPEDYDLSAPLPVKSNHSKI</sequence>
<dbReference type="PANTHER" id="PTHR45859:SF1">
    <property type="entry name" value="TRANSLATION INITIATION FACTOR EIF-2B SUBUNIT BETA"/>
    <property type="match status" value="1"/>
</dbReference>
<dbReference type="InterPro" id="IPR037171">
    <property type="entry name" value="NagB/RpiA_transferase-like"/>
</dbReference>
<evidence type="ECO:0000256" key="9">
    <source>
        <dbReference type="RuleBase" id="RU003814"/>
    </source>
</evidence>
<dbReference type="Gene3D" id="3.40.50.10470">
    <property type="entry name" value="Translation initiation factor eif-2b, domain 2"/>
    <property type="match status" value="1"/>
</dbReference>
<dbReference type="Proteomes" id="UP000318571">
    <property type="component" value="Chromosome 10"/>
</dbReference>
<evidence type="ECO:0000256" key="2">
    <source>
        <dbReference type="ARBA" id="ARBA00007251"/>
    </source>
</evidence>
<comment type="caution">
    <text evidence="11">The sequence shown here is derived from an EMBL/GenBank/DDBJ whole genome shotgun (WGS) entry which is preliminary data.</text>
</comment>
<keyword evidence="4" id="KW-0396">Initiation factor</keyword>
<dbReference type="InterPro" id="IPR000649">
    <property type="entry name" value="IF-2B-related"/>
</dbReference>
<dbReference type="GO" id="GO:0003743">
    <property type="term" value="F:translation initiation factor activity"/>
    <property type="evidence" value="ECO:0007669"/>
    <property type="project" value="UniProtKB-KW"/>
</dbReference>
<proteinExistence type="inferred from homology"/>